<dbReference type="Gene3D" id="2.170.130.10">
    <property type="entry name" value="TonB-dependent receptor, plug domain"/>
    <property type="match status" value="1"/>
</dbReference>
<evidence type="ECO:0000256" key="5">
    <source>
        <dbReference type="SAM" id="SignalP"/>
    </source>
</evidence>
<evidence type="ECO:0000313" key="8">
    <source>
        <dbReference type="EMBL" id="MEN7550516.1"/>
    </source>
</evidence>
<feature type="signal peptide" evidence="5">
    <location>
        <begin position="1"/>
        <end position="25"/>
    </location>
</feature>
<dbReference type="RefSeq" id="WP_346823299.1">
    <property type="nucleotide sequence ID" value="NZ_JBDKWZ010000014.1"/>
</dbReference>
<dbReference type="AlphaFoldDB" id="A0AAW9SC18"/>
<name>A0AAW9SC18_9BACT</name>
<dbReference type="EMBL" id="JBDKWZ010000014">
    <property type="protein sequence ID" value="MEN7550516.1"/>
    <property type="molecule type" value="Genomic_DNA"/>
</dbReference>
<dbReference type="Pfam" id="PF07715">
    <property type="entry name" value="Plug"/>
    <property type="match status" value="1"/>
</dbReference>
<evidence type="ECO:0000259" key="7">
    <source>
        <dbReference type="Pfam" id="PF07715"/>
    </source>
</evidence>
<dbReference type="InterPro" id="IPR012910">
    <property type="entry name" value="Plug_dom"/>
</dbReference>
<keyword evidence="5" id="KW-0732">Signal</keyword>
<dbReference type="Pfam" id="PF00593">
    <property type="entry name" value="TonB_dep_Rec_b-barrel"/>
    <property type="match status" value="1"/>
</dbReference>
<comment type="caution">
    <text evidence="8">The sequence shown here is derived from an EMBL/GenBank/DDBJ whole genome shotgun (WGS) entry which is preliminary data.</text>
</comment>
<accession>A0AAW9SC18</accession>
<dbReference type="Pfam" id="PF13715">
    <property type="entry name" value="CarbopepD_reg_2"/>
    <property type="match status" value="1"/>
</dbReference>
<dbReference type="Proteomes" id="UP001403385">
    <property type="component" value="Unassembled WGS sequence"/>
</dbReference>
<reference evidence="8 9" key="1">
    <citation type="submission" date="2024-04" db="EMBL/GenBank/DDBJ databases">
        <title>Novel genus in family Flammeovirgaceae.</title>
        <authorList>
            <person name="Nguyen T.H."/>
            <person name="Vuong T.Q."/>
            <person name="Le H."/>
            <person name="Kim S.-G."/>
        </authorList>
    </citation>
    <scope>NUCLEOTIDE SEQUENCE [LARGE SCALE GENOMIC DNA]</scope>
    <source>
        <strain evidence="8 9">JCM 23209</strain>
    </source>
</reference>
<keyword evidence="9" id="KW-1185">Reference proteome</keyword>
<keyword evidence="2 4" id="KW-0472">Membrane</keyword>
<sequence length="1071" mass="122419">MRKKLLCCGKGLFTLLLFCMLINKAYPNKQKDHPLTIEKESKPVTLQCSACSLEEVLKQLEQEAHVKFFYKQEDVQGIAFRNIHFKETALDKLLTSLLVPHRLTYKVINNRIVIKRKVNVPKGRVEGTVSDGENGEPLTGATVYIRSLGTGKATDVDGKFSMEVPEGTYTLLVSFIGYQSKQITEVNVVNNKPLNLEITLMPDEKQLEEVVVEAAIDVAAAPVKQSTEVTMVEAIKETPGIATGISHQQISRSLDRDAGQVVKRVAGVSLIDRFILIRGLSPRYTPVLVNGLPAPSSESDRRAFSFDLLPSGVIDQVFVHKSPLPYLPSGFAGGVVQVKTKSTNIARHLRLGVSGQFRSGGSSFADYQTYGESSSNDWLAAGVKDRRWKNSSLYDHNFIFPKAEDYPQENRALLEDVNFSNLKQKRYNFDKRFNLEYYDSWRFGNARLNSLTSAFYTQSGRFSRTKYQWRVNYRKAGENNELEKYIEQSYTDSTYTQNVRLGILQNFTLLLNDRHQLSFDNLYNRQGKDQVVNRQGAMSDANIVEKLFELSYAQKVYYQGQLSGTHKLGKLKANWKAGYSQIKEEAPDIERFKFSQAKAHQGDTTDWVLQLSTNPGDFYLRSYAEETEETGYTGTLDLNYSLTPQLNLQMGGWYQTKERRYSLLGYTPLAGANATTMVHAQPWMVMDTVLLGEGMAELYRFRADQYASYQFEDRFYAGYLALEAHLLDKKLTLHGGVRFENNQRDFYDLDGEPIYGIQNLPPPTQNNQFWLPSLSVSYELNRKQMLRASYGKTIDRPDYREQMFFSYYDFDDRVNIQGNPYLKTATIHNLDLRWELYPQEGQFVAVGVFYKKFKNAIETFDRTAASWVGNYISYGNTEKASVYGVEMEFRRSLDFISKNLKDFSVIANMALMKSQANFQDTTWWGAQLDVGLRNDERPMIGASPYVVNAGLYFDKPEWKTQISVLYNLIGPRLRIASGMNNPDQYELSRHILDLVLMQRITKFLSVKIGVQDLLNQPVRLIRDEDLSGDYNPGKPKMIKQRNDAGTILYEDYVESEYKPGSYFSFGINLEF</sequence>
<protein>
    <submittedName>
        <fullName evidence="8">TonB-dependent receptor</fullName>
    </submittedName>
</protein>
<feature type="domain" description="TonB-dependent receptor-like beta-barrel" evidence="6">
    <location>
        <begin position="585"/>
        <end position="1011"/>
    </location>
</feature>
<dbReference type="PANTHER" id="PTHR40980">
    <property type="entry name" value="PLUG DOMAIN-CONTAINING PROTEIN"/>
    <property type="match status" value="1"/>
</dbReference>
<dbReference type="SUPFAM" id="SSF56935">
    <property type="entry name" value="Porins"/>
    <property type="match status" value="1"/>
</dbReference>
<dbReference type="InterPro" id="IPR037066">
    <property type="entry name" value="Plug_dom_sf"/>
</dbReference>
<dbReference type="InterPro" id="IPR008969">
    <property type="entry name" value="CarboxyPept-like_regulatory"/>
</dbReference>
<dbReference type="Gene3D" id="2.40.170.20">
    <property type="entry name" value="TonB-dependent receptor, beta-barrel domain"/>
    <property type="match status" value="1"/>
</dbReference>
<proteinExistence type="inferred from homology"/>
<organism evidence="8 9">
    <name type="scientific">Rapidithrix thailandica</name>
    <dbReference type="NCBI Taxonomy" id="413964"/>
    <lineage>
        <taxon>Bacteria</taxon>
        <taxon>Pseudomonadati</taxon>
        <taxon>Bacteroidota</taxon>
        <taxon>Cytophagia</taxon>
        <taxon>Cytophagales</taxon>
        <taxon>Flammeovirgaceae</taxon>
        <taxon>Rapidithrix</taxon>
    </lineage>
</organism>
<dbReference type="Gene3D" id="2.60.40.1120">
    <property type="entry name" value="Carboxypeptidase-like, regulatory domain"/>
    <property type="match status" value="1"/>
</dbReference>
<evidence type="ECO:0000256" key="3">
    <source>
        <dbReference type="ARBA" id="ARBA00023237"/>
    </source>
</evidence>
<dbReference type="PANTHER" id="PTHR40980:SF4">
    <property type="entry name" value="TONB-DEPENDENT RECEPTOR-LIKE BETA-BARREL DOMAIN-CONTAINING PROTEIN"/>
    <property type="match status" value="1"/>
</dbReference>
<feature type="chain" id="PRO_5043465940" evidence="5">
    <location>
        <begin position="26"/>
        <end position="1071"/>
    </location>
</feature>
<keyword evidence="3" id="KW-0998">Cell outer membrane</keyword>
<comment type="similarity">
    <text evidence="4">Belongs to the TonB-dependent receptor family.</text>
</comment>
<evidence type="ECO:0000256" key="1">
    <source>
        <dbReference type="ARBA" id="ARBA00004442"/>
    </source>
</evidence>
<dbReference type="SUPFAM" id="SSF49464">
    <property type="entry name" value="Carboxypeptidase regulatory domain-like"/>
    <property type="match status" value="1"/>
</dbReference>
<feature type="domain" description="TonB-dependent receptor plug" evidence="7">
    <location>
        <begin position="235"/>
        <end position="327"/>
    </location>
</feature>
<gene>
    <name evidence="8" type="ORF">AAG747_21530</name>
</gene>
<keyword evidence="4" id="KW-0798">TonB box</keyword>
<evidence type="ECO:0000256" key="2">
    <source>
        <dbReference type="ARBA" id="ARBA00023136"/>
    </source>
</evidence>
<dbReference type="InterPro" id="IPR000531">
    <property type="entry name" value="Beta-barrel_TonB"/>
</dbReference>
<dbReference type="InterPro" id="IPR036942">
    <property type="entry name" value="Beta-barrel_TonB_sf"/>
</dbReference>
<dbReference type="GO" id="GO:0009279">
    <property type="term" value="C:cell outer membrane"/>
    <property type="evidence" value="ECO:0007669"/>
    <property type="project" value="UniProtKB-SubCell"/>
</dbReference>
<evidence type="ECO:0000313" key="9">
    <source>
        <dbReference type="Proteomes" id="UP001403385"/>
    </source>
</evidence>
<evidence type="ECO:0000259" key="6">
    <source>
        <dbReference type="Pfam" id="PF00593"/>
    </source>
</evidence>
<evidence type="ECO:0000256" key="4">
    <source>
        <dbReference type="RuleBase" id="RU003357"/>
    </source>
</evidence>
<keyword evidence="8" id="KW-0675">Receptor</keyword>
<comment type="subcellular location">
    <subcellularLocation>
        <location evidence="1 4">Cell outer membrane</location>
    </subcellularLocation>
</comment>